<feature type="transmembrane region" description="Helical" evidence="2">
    <location>
        <begin position="7"/>
        <end position="25"/>
    </location>
</feature>
<evidence type="ECO:0000313" key="4">
    <source>
        <dbReference type="Proteomes" id="UP000272464"/>
    </source>
</evidence>
<dbReference type="RefSeq" id="WP_127201119.1">
    <property type="nucleotide sequence ID" value="NZ_RZNX01000017.1"/>
</dbReference>
<proteinExistence type="predicted"/>
<keyword evidence="2" id="KW-1133">Transmembrane helix</keyword>
<name>A0A433X1A9_9BACL</name>
<feature type="compositionally biased region" description="Basic and acidic residues" evidence="1">
    <location>
        <begin position="188"/>
        <end position="200"/>
    </location>
</feature>
<dbReference type="AlphaFoldDB" id="A0A433X1A9"/>
<dbReference type="PANTHER" id="PTHR34351:SF2">
    <property type="entry name" value="DUF58 DOMAIN-CONTAINING PROTEIN"/>
    <property type="match status" value="1"/>
</dbReference>
<sequence>MSISILPWFWTSAASVLLVAAYAGYGGPSLLFLLLVTGLIMLQGAIVQAGSPRLTMVRREWSSVRLAAGESAGLSLHIEFKGGLPPLWIKVHDPLAVRAGRTGEFALFTGFRRHVVLRGTVSELRRGVYTAERLSITYGDLFGWFQRTLWVEAEGSLTVIPVTSSLQTSYENELSIQGSGESLQGGIPKDRNGDLLREHRPGDSWKSIHWKASSRRSSLLSRLPEAGGPAERVILLASDQASYATSAGDFELAVSCAASLLRAESLAGRQVSLICSSAEGGRVFSWEPEREEGMNVLAAVNLDTQSPGHSLLIETIQEHSHKFITFIIGKLTPEIASAAASAVVRGIALEIMVTGEDASAPGISAEMLEHLLASGIRIFDRATIERDMPDFLAKGGHRHA</sequence>
<keyword evidence="2" id="KW-0472">Membrane</keyword>
<dbReference type="PANTHER" id="PTHR34351">
    <property type="entry name" value="SLR1927 PROTEIN-RELATED"/>
    <property type="match status" value="1"/>
</dbReference>
<keyword evidence="2" id="KW-0812">Transmembrane</keyword>
<comment type="caution">
    <text evidence="3">The sequence shown here is derived from an EMBL/GenBank/DDBJ whole genome shotgun (WGS) entry which is preliminary data.</text>
</comment>
<evidence type="ECO:0000313" key="3">
    <source>
        <dbReference type="EMBL" id="RUT27690.1"/>
    </source>
</evidence>
<feature type="region of interest" description="Disordered" evidence="1">
    <location>
        <begin position="178"/>
        <end position="200"/>
    </location>
</feature>
<evidence type="ECO:0000256" key="1">
    <source>
        <dbReference type="SAM" id="MobiDB-lite"/>
    </source>
</evidence>
<keyword evidence="4" id="KW-1185">Reference proteome</keyword>
<organism evidence="3 4">
    <name type="scientific">Paenibacillus zeisoli</name>
    <dbReference type="NCBI Taxonomy" id="2496267"/>
    <lineage>
        <taxon>Bacteria</taxon>
        <taxon>Bacillati</taxon>
        <taxon>Bacillota</taxon>
        <taxon>Bacilli</taxon>
        <taxon>Bacillales</taxon>
        <taxon>Paenibacillaceae</taxon>
        <taxon>Paenibacillus</taxon>
    </lineage>
</organism>
<dbReference type="OrthoDB" id="140416at2"/>
<protein>
    <submittedName>
        <fullName evidence="3">DUF58 domain-containing protein</fullName>
    </submittedName>
</protein>
<gene>
    <name evidence="3" type="ORF">EJP77_20475</name>
</gene>
<reference evidence="3 4" key="1">
    <citation type="submission" date="2018-12" db="EMBL/GenBank/DDBJ databases">
        <authorList>
            <person name="Sun L."/>
            <person name="Chen Z."/>
        </authorList>
    </citation>
    <scope>NUCLEOTIDE SEQUENCE [LARGE SCALE GENOMIC DNA]</scope>
    <source>
        <strain evidence="3 4">3-5-3</strain>
    </source>
</reference>
<feature type="transmembrane region" description="Helical" evidence="2">
    <location>
        <begin position="31"/>
        <end position="50"/>
    </location>
</feature>
<accession>A0A433X1A9</accession>
<evidence type="ECO:0000256" key="2">
    <source>
        <dbReference type="SAM" id="Phobius"/>
    </source>
</evidence>
<dbReference type="EMBL" id="RZNX01000017">
    <property type="protein sequence ID" value="RUT27690.1"/>
    <property type="molecule type" value="Genomic_DNA"/>
</dbReference>
<dbReference type="Proteomes" id="UP000272464">
    <property type="component" value="Unassembled WGS sequence"/>
</dbReference>